<comment type="caution">
    <text evidence="1">The sequence shown here is derived from an EMBL/GenBank/DDBJ whole genome shotgun (WGS) entry which is preliminary data.</text>
</comment>
<keyword evidence="2" id="KW-1185">Reference proteome</keyword>
<evidence type="ECO:0000313" key="1">
    <source>
        <dbReference type="EMBL" id="TDQ63604.1"/>
    </source>
</evidence>
<protein>
    <submittedName>
        <fullName evidence="1">Uncharacterized protein</fullName>
    </submittedName>
</protein>
<organism evidence="1 2">
    <name type="scientific">Maritalea mobilis</name>
    <dbReference type="NCBI Taxonomy" id="483324"/>
    <lineage>
        <taxon>Bacteria</taxon>
        <taxon>Pseudomonadati</taxon>
        <taxon>Pseudomonadota</taxon>
        <taxon>Alphaproteobacteria</taxon>
        <taxon>Hyphomicrobiales</taxon>
        <taxon>Devosiaceae</taxon>
        <taxon>Maritalea</taxon>
    </lineage>
</organism>
<dbReference type="AlphaFoldDB" id="A0A4V3DAS5"/>
<gene>
    <name evidence="1" type="ORF">ATL17_1611</name>
</gene>
<dbReference type="Proteomes" id="UP000295391">
    <property type="component" value="Unassembled WGS sequence"/>
</dbReference>
<name>A0A4V3DAS5_9HYPH</name>
<proteinExistence type="predicted"/>
<reference evidence="1 2" key="1">
    <citation type="submission" date="2019-03" db="EMBL/GenBank/DDBJ databases">
        <title>Genomic Encyclopedia of Type Strains, Phase III (KMG-III): the genomes of soil and plant-associated and newly described type strains.</title>
        <authorList>
            <person name="Whitman W."/>
        </authorList>
    </citation>
    <scope>NUCLEOTIDE SEQUENCE [LARGE SCALE GENOMIC DNA]</scope>
    <source>
        <strain evidence="1 2">CGMCC 1.7002</strain>
    </source>
</reference>
<dbReference type="RefSeq" id="WP_133572278.1">
    <property type="nucleotide sequence ID" value="NZ_SNYR01000002.1"/>
</dbReference>
<dbReference type="EMBL" id="SNYR01000002">
    <property type="protein sequence ID" value="TDQ63604.1"/>
    <property type="molecule type" value="Genomic_DNA"/>
</dbReference>
<sequence length="129" mass="14320">MTKLEQYKTFVAVMIEGGEVLETHTFDKLADVIDQASEYGLEWVILGVNEGATQGDTITVQIAEAMADAYVEDQYHDLQSDDWSESACEFISAHAQDYLDTAIEEARIEHRGGQPTFPRSWPAAYKGAA</sequence>
<accession>A0A4V3DAS5</accession>
<evidence type="ECO:0000313" key="2">
    <source>
        <dbReference type="Proteomes" id="UP000295391"/>
    </source>
</evidence>